<dbReference type="SUPFAM" id="SSF52518">
    <property type="entry name" value="Thiamin diphosphate-binding fold (THDP-binding)"/>
    <property type="match status" value="2"/>
</dbReference>
<keyword evidence="11" id="KW-1185">Reference proteome</keyword>
<dbReference type="Gene3D" id="3.40.50.970">
    <property type="match status" value="2"/>
</dbReference>
<dbReference type="PANTHER" id="PTHR42916">
    <property type="entry name" value="2-SUCCINYL-5-ENOLPYRUVYL-6-HYDROXY-3-CYCLOHEXENE-1-CARBOXYLATE SYNTHASE"/>
    <property type="match status" value="1"/>
</dbReference>
<comment type="similarity">
    <text evidence="7">Belongs to the TPP enzyme family. MenD subfamily.</text>
</comment>
<dbReference type="EMBL" id="CP121472">
    <property type="protein sequence ID" value="WPL17839.1"/>
    <property type="molecule type" value="Genomic_DNA"/>
</dbReference>
<keyword evidence="3 7" id="KW-0479">Metal-binding</keyword>
<evidence type="ECO:0000313" key="10">
    <source>
        <dbReference type="EMBL" id="WPL17839.1"/>
    </source>
</evidence>
<evidence type="ECO:0000256" key="7">
    <source>
        <dbReference type="HAMAP-Rule" id="MF_01659"/>
    </source>
</evidence>
<keyword evidence="1 7" id="KW-0474">Menaquinone biosynthesis</keyword>
<evidence type="ECO:0000313" key="11">
    <source>
        <dbReference type="Proteomes" id="UP001432180"/>
    </source>
</evidence>
<comment type="function">
    <text evidence="7">Catalyzes the thiamine diphosphate-dependent decarboxylation of 2-oxoglutarate and the subsequent addition of the resulting succinic semialdehyde-thiamine pyrophosphate anion to isochorismate to yield 2-succinyl-5-enolpyruvyl-6-hydroxy-3-cyclohexene-1-carboxylate (SEPHCHC).</text>
</comment>
<protein>
    <recommendedName>
        <fullName evidence="7">2-succinyl-5-enolpyruvyl-6-hydroxy-3-cyclohexene-1-carboxylate synthase</fullName>
        <shortName evidence="7">SEPHCHC synthase</shortName>
        <ecNumber evidence="7">2.2.1.9</ecNumber>
    </recommendedName>
    <alternativeName>
        <fullName evidence="7">Menaquinone biosynthesis protein MenD</fullName>
    </alternativeName>
</protein>
<evidence type="ECO:0000259" key="8">
    <source>
        <dbReference type="Pfam" id="PF02776"/>
    </source>
</evidence>
<keyword evidence="4 7" id="KW-0460">Magnesium</keyword>
<evidence type="ECO:0000256" key="2">
    <source>
        <dbReference type="ARBA" id="ARBA00022679"/>
    </source>
</evidence>
<dbReference type="Gene3D" id="3.40.50.1220">
    <property type="entry name" value="TPP-binding domain"/>
    <property type="match status" value="1"/>
</dbReference>
<evidence type="ECO:0000259" key="9">
    <source>
        <dbReference type="Pfam" id="PF16582"/>
    </source>
</evidence>
<comment type="pathway">
    <text evidence="7">Quinol/quinone metabolism; 1,4-dihydroxy-2-naphthoate biosynthesis; 1,4-dihydroxy-2-naphthoate from chorismate: step 2/7.</text>
</comment>
<dbReference type="PANTHER" id="PTHR42916:SF1">
    <property type="entry name" value="PROTEIN PHYLLO, CHLOROPLASTIC"/>
    <property type="match status" value="1"/>
</dbReference>
<dbReference type="HAMAP" id="MF_01659">
    <property type="entry name" value="MenD"/>
    <property type="match status" value="1"/>
</dbReference>
<dbReference type="GO" id="GO:0070204">
    <property type="term" value="F:2-succinyl-5-enolpyruvyl-6-hydroxy-3-cyclohexene-1-carboxylic-acid synthase activity"/>
    <property type="evidence" value="ECO:0007669"/>
    <property type="project" value="UniProtKB-EC"/>
</dbReference>
<gene>
    <name evidence="7 10" type="primary">menD</name>
    <name evidence="10" type="ORF">Thiowin_02881</name>
</gene>
<comment type="cofactor">
    <cofactor evidence="7">
        <name>Mg(2+)</name>
        <dbReference type="ChEBI" id="CHEBI:18420"/>
    </cofactor>
    <cofactor evidence="7">
        <name>Mn(2+)</name>
        <dbReference type="ChEBI" id="CHEBI:29035"/>
    </cofactor>
</comment>
<comment type="subunit">
    <text evidence="7">Homodimer.</text>
</comment>
<dbReference type="InterPro" id="IPR029061">
    <property type="entry name" value="THDP-binding"/>
</dbReference>
<dbReference type="NCBIfam" id="TIGR00173">
    <property type="entry name" value="menD"/>
    <property type="match status" value="1"/>
</dbReference>
<dbReference type="EC" id="2.2.1.9" evidence="7"/>
<proteinExistence type="inferred from homology"/>
<sequence>MDEDIGCLNLRWSLALLDGLIQGGLRQLVLSPGSRSTPVVLAAQQRPELSLTPILDERSAAFFALGLARASGAPIGLLATSGSAPAHWYPAVIEAAHWGLALVLLSADRPPLSRNTGASQTIDQTRLFGAFVREFHDIGLPHADANSLKAVRALGLHMLLRNRGRRAGPLHINLPFKEPLIPAGDCLPGEPQAQALQWPFLLGTPKATKHPPGLSNQDRNQASIEPPSGRGLILCGPASAGDAKDARALLACAARLGLPLLADPLSGVRFPCPPDQPLAEPPDETLQACVIRHYDALLRNTDVANALKPDWILRFGLAPVSKSLGQWLAGIPSWVVNTGEHWCDPNQDACGLIQATPEELASTLASGPVSRQPDADWINLWHLAEEQIQTLANTHLKKGSWCEAQFIQQLLQAIPPGEGLLCANSLPIRQLDTWSYSRQEPLWLFGNRGVSGIDGQLSTLAGLNAAGTPTWGLLGDLSFCHDLSGLLLVGELQRPVVVINNGGGRIFDYLPQRGLADFERYWRTPVTPDLGALARSFGLAHQLVRNAHDATEALSGPLTPRLIEVQIDAEHSRHFHLGFWQAVARTPVSGQPAP</sequence>
<dbReference type="RefSeq" id="WP_328983640.1">
    <property type="nucleotide sequence ID" value="NZ_CP121472.1"/>
</dbReference>
<feature type="domain" description="Menaquinone biosynthesis protein MenD middle" evidence="9">
    <location>
        <begin position="229"/>
        <end position="418"/>
    </location>
</feature>
<dbReference type="InterPro" id="IPR004433">
    <property type="entry name" value="MenaQ_synth_MenD"/>
</dbReference>
<dbReference type="InterPro" id="IPR012001">
    <property type="entry name" value="Thiamin_PyroP_enz_TPP-bd_dom"/>
</dbReference>
<dbReference type="Proteomes" id="UP001432180">
    <property type="component" value="Chromosome"/>
</dbReference>
<dbReference type="Pfam" id="PF02776">
    <property type="entry name" value="TPP_enzyme_N"/>
    <property type="match status" value="1"/>
</dbReference>
<evidence type="ECO:0000256" key="5">
    <source>
        <dbReference type="ARBA" id="ARBA00023052"/>
    </source>
</evidence>
<comment type="pathway">
    <text evidence="7">Quinol/quinone metabolism; menaquinone biosynthesis.</text>
</comment>
<evidence type="ECO:0000256" key="6">
    <source>
        <dbReference type="ARBA" id="ARBA00023211"/>
    </source>
</evidence>
<organism evidence="10 11">
    <name type="scientific">Thiorhodovibrio winogradskyi</name>
    <dbReference type="NCBI Taxonomy" id="77007"/>
    <lineage>
        <taxon>Bacteria</taxon>
        <taxon>Pseudomonadati</taxon>
        <taxon>Pseudomonadota</taxon>
        <taxon>Gammaproteobacteria</taxon>
        <taxon>Chromatiales</taxon>
        <taxon>Chromatiaceae</taxon>
        <taxon>Thiorhodovibrio</taxon>
    </lineage>
</organism>
<name>A0ABZ0SBC8_9GAMM</name>
<keyword evidence="2 7" id="KW-0808">Transferase</keyword>
<dbReference type="PIRSF" id="PIRSF004983">
    <property type="entry name" value="MenD"/>
    <property type="match status" value="1"/>
</dbReference>
<dbReference type="CDD" id="cd07037">
    <property type="entry name" value="TPP_PYR_MenD"/>
    <property type="match status" value="1"/>
</dbReference>
<dbReference type="Pfam" id="PF16582">
    <property type="entry name" value="TPP_enzyme_M_2"/>
    <property type="match status" value="1"/>
</dbReference>
<keyword evidence="5 7" id="KW-0786">Thiamine pyrophosphate</keyword>
<evidence type="ECO:0000256" key="4">
    <source>
        <dbReference type="ARBA" id="ARBA00022842"/>
    </source>
</evidence>
<dbReference type="InterPro" id="IPR032264">
    <property type="entry name" value="MenD_middle"/>
</dbReference>
<comment type="cofactor">
    <cofactor evidence="7">
        <name>thiamine diphosphate</name>
        <dbReference type="ChEBI" id="CHEBI:58937"/>
    </cofactor>
    <text evidence="7">Binds 1 thiamine pyrophosphate per subunit.</text>
</comment>
<comment type="catalytic activity">
    <reaction evidence="7">
        <text>isochorismate + 2-oxoglutarate + H(+) = 5-enolpyruvoyl-6-hydroxy-2-succinyl-cyclohex-3-ene-1-carboxylate + CO2</text>
        <dbReference type="Rhea" id="RHEA:25593"/>
        <dbReference type="ChEBI" id="CHEBI:15378"/>
        <dbReference type="ChEBI" id="CHEBI:16526"/>
        <dbReference type="ChEBI" id="CHEBI:16810"/>
        <dbReference type="ChEBI" id="CHEBI:29780"/>
        <dbReference type="ChEBI" id="CHEBI:58818"/>
        <dbReference type="EC" id="2.2.1.9"/>
    </reaction>
</comment>
<keyword evidence="6 7" id="KW-0464">Manganese</keyword>
<dbReference type="CDD" id="cd02009">
    <property type="entry name" value="TPP_SHCHC_synthase"/>
    <property type="match status" value="1"/>
</dbReference>
<reference evidence="10 11" key="1">
    <citation type="journal article" date="2023" name="Microorganisms">
        <title>Thiorhodovibrio frisius and Trv. litoralis spp. nov., Two Novel Members from a Clade of Fastidious Purple Sulfur Bacteria That Exhibit Unique Red-Shifted Light-Harvesting Capabilities.</title>
        <authorList>
            <person name="Methner A."/>
            <person name="Kuzyk S.B."/>
            <person name="Petersen J."/>
            <person name="Bauer S."/>
            <person name="Brinkmann H."/>
            <person name="Sichau K."/>
            <person name="Wanner G."/>
            <person name="Wolf J."/>
            <person name="Neumann-Schaal M."/>
            <person name="Henke P."/>
            <person name="Tank M."/>
            <person name="Sproer C."/>
            <person name="Bunk B."/>
            <person name="Overmann J."/>
        </authorList>
    </citation>
    <scope>NUCLEOTIDE SEQUENCE [LARGE SCALE GENOMIC DNA]</scope>
    <source>
        <strain evidence="10 11">DSM 6702</strain>
    </source>
</reference>
<evidence type="ECO:0000256" key="1">
    <source>
        <dbReference type="ARBA" id="ARBA00022428"/>
    </source>
</evidence>
<accession>A0ABZ0SBC8</accession>
<feature type="domain" description="Thiamine pyrophosphate enzyme N-terminal TPP-binding" evidence="8">
    <location>
        <begin position="15"/>
        <end position="126"/>
    </location>
</feature>
<evidence type="ECO:0000256" key="3">
    <source>
        <dbReference type="ARBA" id="ARBA00022723"/>
    </source>
</evidence>